<gene>
    <name evidence="3" type="ORF">F6X51_19015</name>
</gene>
<evidence type="ECO:0000259" key="2">
    <source>
        <dbReference type="PROSITE" id="PS50943"/>
    </source>
</evidence>
<dbReference type="PROSITE" id="PS50943">
    <property type="entry name" value="HTH_CROC1"/>
    <property type="match status" value="1"/>
</dbReference>
<feature type="domain" description="HTH cro/C1-type" evidence="2">
    <location>
        <begin position="99"/>
        <end position="128"/>
    </location>
</feature>
<keyword evidence="4" id="KW-1185">Reference proteome</keyword>
<feature type="region of interest" description="Disordered" evidence="1">
    <location>
        <begin position="16"/>
        <end position="89"/>
    </location>
</feature>
<name>A0A6N6MSN5_9HYPH</name>
<dbReference type="InterPro" id="IPR010982">
    <property type="entry name" value="Lambda_DNA-bd_dom_sf"/>
</dbReference>
<evidence type="ECO:0000313" key="4">
    <source>
        <dbReference type="Proteomes" id="UP000441523"/>
    </source>
</evidence>
<dbReference type="CDD" id="cd00093">
    <property type="entry name" value="HTH_XRE"/>
    <property type="match status" value="1"/>
</dbReference>
<dbReference type="Gene3D" id="1.10.260.40">
    <property type="entry name" value="lambda repressor-like DNA-binding domains"/>
    <property type="match status" value="1"/>
</dbReference>
<dbReference type="GO" id="GO:0003677">
    <property type="term" value="F:DNA binding"/>
    <property type="evidence" value="ECO:0007669"/>
    <property type="project" value="InterPro"/>
</dbReference>
<dbReference type="SUPFAM" id="SSF47413">
    <property type="entry name" value="lambda repressor-like DNA-binding domains"/>
    <property type="match status" value="1"/>
</dbReference>
<protein>
    <submittedName>
        <fullName evidence="3">Helix-turn-helix domain-containing protein</fullName>
    </submittedName>
</protein>
<proteinExistence type="predicted"/>
<evidence type="ECO:0000313" key="3">
    <source>
        <dbReference type="EMBL" id="KAB1071653.1"/>
    </source>
</evidence>
<organism evidence="3 4">
    <name type="scientific">Methylobacterium planeticum</name>
    <dbReference type="NCBI Taxonomy" id="2615211"/>
    <lineage>
        <taxon>Bacteria</taxon>
        <taxon>Pseudomonadati</taxon>
        <taxon>Pseudomonadota</taxon>
        <taxon>Alphaproteobacteria</taxon>
        <taxon>Hyphomicrobiales</taxon>
        <taxon>Methylobacteriaceae</taxon>
        <taxon>Methylobacterium</taxon>
    </lineage>
</organism>
<feature type="compositionally biased region" description="Basic and acidic residues" evidence="1">
    <location>
        <begin position="18"/>
        <end position="28"/>
    </location>
</feature>
<feature type="compositionally biased region" description="Basic and acidic residues" evidence="1">
    <location>
        <begin position="76"/>
        <end position="89"/>
    </location>
</feature>
<sequence length="182" mass="19974">MNGRFLLMPSTAFAAHEAVPRKFREGRVSNRSQAWDGGPCPVASPDPHVPCGDRDECRLRRGSPTEPSSQSPPSADRNDEKDPRMDLRRSPIVLTACQVRMARSAQRWSVEALAERSGVSEKTIRRIEAVYGVPPNVTIETLLKLQGCFEAHGMTFIPEDGSPEGPGVRFGRYPGRHGPTPG</sequence>
<dbReference type="Pfam" id="PF13560">
    <property type="entry name" value="HTH_31"/>
    <property type="match status" value="1"/>
</dbReference>
<dbReference type="InterPro" id="IPR001387">
    <property type="entry name" value="Cro/C1-type_HTH"/>
</dbReference>
<accession>A0A6N6MSN5</accession>
<dbReference type="AlphaFoldDB" id="A0A6N6MSN5"/>
<comment type="caution">
    <text evidence="3">The sequence shown here is derived from an EMBL/GenBank/DDBJ whole genome shotgun (WGS) entry which is preliminary data.</text>
</comment>
<dbReference type="Proteomes" id="UP000441523">
    <property type="component" value="Unassembled WGS sequence"/>
</dbReference>
<dbReference type="EMBL" id="VZZJ01000018">
    <property type="protein sequence ID" value="KAB1071653.1"/>
    <property type="molecule type" value="Genomic_DNA"/>
</dbReference>
<evidence type="ECO:0000256" key="1">
    <source>
        <dbReference type="SAM" id="MobiDB-lite"/>
    </source>
</evidence>
<feature type="compositionally biased region" description="Low complexity" evidence="1">
    <location>
        <begin position="64"/>
        <end position="74"/>
    </location>
</feature>
<feature type="region of interest" description="Disordered" evidence="1">
    <location>
        <begin position="157"/>
        <end position="182"/>
    </location>
</feature>
<reference evidence="3 4" key="1">
    <citation type="submission" date="2019-09" db="EMBL/GenBank/DDBJ databases">
        <title>YIM 132548 draft genome.</title>
        <authorList>
            <person name="Jiang L."/>
        </authorList>
    </citation>
    <scope>NUCLEOTIDE SEQUENCE [LARGE SCALE GENOMIC DNA]</scope>
    <source>
        <strain evidence="3 4">YIM 132548</strain>
    </source>
</reference>